<organism evidence="2 3">
    <name type="scientific">Mytilus edulis</name>
    <name type="common">Blue mussel</name>
    <dbReference type="NCBI Taxonomy" id="6550"/>
    <lineage>
        <taxon>Eukaryota</taxon>
        <taxon>Metazoa</taxon>
        <taxon>Spiralia</taxon>
        <taxon>Lophotrochozoa</taxon>
        <taxon>Mollusca</taxon>
        <taxon>Bivalvia</taxon>
        <taxon>Autobranchia</taxon>
        <taxon>Pteriomorphia</taxon>
        <taxon>Mytilida</taxon>
        <taxon>Mytiloidea</taxon>
        <taxon>Mytilidae</taxon>
        <taxon>Mytilinae</taxon>
        <taxon>Mytilus</taxon>
    </lineage>
</organism>
<evidence type="ECO:0000256" key="1">
    <source>
        <dbReference type="SAM" id="SignalP"/>
    </source>
</evidence>
<evidence type="ECO:0000313" key="3">
    <source>
        <dbReference type="Proteomes" id="UP000683360"/>
    </source>
</evidence>
<accession>A0A8S3T7A4</accession>
<proteinExistence type="predicted"/>
<keyword evidence="3" id="KW-1185">Reference proteome</keyword>
<reference evidence="2" key="1">
    <citation type="submission" date="2021-03" db="EMBL/GenBank/DDBJ databases">
        <authorList>
            <person name="Bekaert M."/>
        </authorList>
    </citation>
    <scope>NUCLEOTIDE SEQUENCE</scope>
</reference>
<feature type="signal peptide" evidence="1">
    <location>
        <begin position="1"/>
        <end position="19"/>
    </location>
</feature>
<dbReference type="EMBL" id="CAJPWZ010001900">
    <property type="protein sequence ID" value="CAG2226396.1"/>
    <property type="molecule type" value="Genomic_DNA"/>
</dbReference>
<dbReference type="Proteomes" id="UP000683360">
    <property type="component" value="Unassembled WGS sequence"/>
</dbReference>
<comment type="caution">
    <text evidence="2">The sequence shown here is derived from an EMBL/GenBank/DDBJ whole genome shotgun (WGS) entry which is preliminary data.</text>
</comment>
<dbReference type="AlphaFoldDB" id="A0A8S3T7A4"/>
<gene>
    <name evidence="2" type="ORF">MEDL_39495</name>
</gene>
<feature type="chain" id="PRO_5035803922" evidence="1">
    <location>
        <begin position="20"/>
        <end position="208"/>
    </location>
</feature>
<evidence type="ECO:0000313" key="2">
    <source>
        <dbReference type="EMBL" id="CAG2226396.1"/>
    </source>
</evidence>
<name>A0A8S3T7A4_MYTED</name>
<protein>
    <submittedName>
        <fullName evidence="2">Uncharacterized protein</fullName>
    </submittedName>
</protein>
<keyword evidence="1" id="KW-0732">Signal</keyword>
<dbReference type="OrthoDB" id="6110718at2759"/>
<sequence length="208" mass="23309">MKNTLFLLAVLCFVHEAVGIKRLLFDTSCNEGERRWEKCYGCFCKHEKHLDQTEAPKTHAPHITHAPHATHAPHNTHAPVVTHAPHTSTCDIVAVFDAVARNQFVNNSRAAQCPNDGRHDNDALVMTLCNALSVLNGLKANRNGTCSGLAKPYTPVFYHPRRNERQAGILISCDGNEIKVFHQECDTTPKVRHVESEPLDKIYILTWT</sequence>